<gene>
    <name evidence="2" type="ORF">HK18_05280</name>
</gene>
<evidence type="ECO:0000256" key="1">
    <source>
        <dbReference type="SAM" id="Phobius"/>
    </source>
</evidence>
<dbReference type="Proteomes" id="UP000194946">
    <property type="component" value="Unassembled WGS sequence"/>
</dbReference>
<proteinExistence type="predicted"/>
<evidence type="ECO:0000313" key="3">
    <source>
        <dbReference type="Proteomes" id="UP000194946"/>
    </source>
</evidence>
<comment type="caution">
    <text evidence="2">The sequence shown here is derived from an EMBL/GenBank/DDBJ whole genome shotgun (WGS) entry which is preliminary data.</text>
</comment>
<feature type="transmembrane region" description="Helical" evidence="1">
    <location>
        <begin position="63"/>
        <end position="83"/>
    </location>
</feature>
<dbReference type="AlphaFoldDB" id="A0A251ZVX2"/>
<reference evidence="3" key="1">
    <citation type="submission" date="2014-06" db="EMBL/GenBank/DDBJ databases">
        <authorList>
            <person name="Winans N.J."/>
            <person name="Newell P.D."/>
            <person name="Douglas A.E."/>
        </authorList>
    </citation>
    <scope>NUCLEOTIDE SEQUENCE [LARGE SCALE GENOMIC DNA]</scope>
    <source>
        <strain evidence="3">DmL_052</strain>
    </source>
</reference>
<sequence>MLDEDDEREYGLKEKYEYELPGEPLNPSGEPLGKVLFTNPSVVPSDIKPLSDKEFTGLGYLKYWLLSCIIMLIFGLTFEFGILGKDGKEGPLCQYLPQNKMCYYLAGVAPTTSGKPAPFSVK</sequence>
<name>A0A251ZVX2_9PROT</name>
<dbReference type="RefSeq" id="WP_008853423.1">
    <property type="nucleotide sequence ID" value="NZ_JOPB01000003.1"/>
</dbReference>
<accession>A0A251ZVX2</accession>
<protein>
    <submittedName>
        <fullName evidence="2">Uncharacterized protein</fullName>
    </submittedName>
</protein>
<dbReference type="EMBL" id="JOPB01000003">
    <property type="protein sequence ID" value="OUI78820.1"/>
    <property type="molecule type" value="Genomic_DNA"/>
</dbReference>
<keyword evidence="3" id="KW-1185">Reference proteome</keyword>
<keyword evidence="1" id="KW-0472">Membrane</keyword>
<organism evidence="2 3">
    <name type="scientific">Commensalibacter intestini</name>
    <dbReference type="NCBI Taxonomy" id="479936"/>
    <lineage>
        <taxon>Bacteria</taxon>
        <taxon>Pseudomonadati</taxon>
        <taxon>Pseudomonadota</taxon>
        <taxon>Alphaproteobacteria</taxon>
        <taxon>Acetobacterales</taxon>
        <taxon>Acetobacteraceae</taxon>
    </lineage>
</organism>
<keyword evidence="1" id="KW-1133">Transmembrane helix</keyword>
<keyword evidence="1" id="KW-0812">Transmembrane</keyword>
<evidence type="ECO:0000313" key="2">
    <source>
        <dbReference type="EMBL" id="OUI78820.1"/>
    </source>
</evidence>